<reference evidence="2" key="1">
    <citation type="submission" date="2017-08" db="EMBL/GenBank/DDBJ databases">
        <title>A dynamic microbial community with high functional redundancy inhabits the cold, oxic subseafloor aquifer.</title>
        <authorList>
            <person name="Tully B.J."/>
            <person name="Wheat C.G."/>
            <person name="Glazer B.T."/>
            <person name="Huber J.A."/>
        </authorList>
    </citation>
    <scope>NUCLEOTIDE SEQUENCE [LARGE SCALE GENOMIC DNA]</scope>
</reference>
<dbReference type="AlphaFoldDB" id="A0A2A4YKC7"/>
<gene>
    <name evidence="1" type="ORF">COB11_02655</name>
</gene>
<comment type="caution">
    <text evidence="1">The sequence shown here is derived from an EMBL/GenBank/DDBJ whole genome shotgun (WGS) entry which is preliminary data.</text>
</comment>
<proteinExistence type="predicted"/>
<protein>
    <submittedName>
        <fullName evidence="1">Uncharacterized protein</fullName>
    </submittedName>
</protein>
<organism evidence="1 2">
    <name type="scientific">Aerophobetes bacterium</name>
    <dbReference type="NCBI Taxonomy" id="2030807"/>
    <lineage>
        <taxon>Bacteria</taxon>
        <taxon>Candidatus Aerophobota</taxon>
    </lineage>
</organism>
<dbReference type="Proteomes" id="UP000217838">
    <property type="component" value="Unassembled WGS sequence"/>
</dbReference>
<evidence type="ECO:0000313" key="2">
    <source>
        <dbReference type="Proteomes" id="UP000217838"/>
    </source>
</evidence>
<accession>A0A2A4YKC7</accession>
<dbReference type="EMBL" id="NVUU01000024">
    <property type="protein sequence ID" value="PCI95278.1"/>
    <property type="molecule type" value="Genomic_DNA"/>
</dbReference>
<evidence type="ECO:0000313" key="1">
    <source>
        <dbReference type="EMBL" id="PCI95278.1"/>
    </source>
</evidence>
<name>A0A2A4YKC7_UNCAE</name>
<sequence length="294" mass="33406">MSTANFKVDVFGPKFRPFDTCTQDLVKPEDEVVAHPFVLISSCTAGEKARVMFIQSVFSRIATLEERPNWLKEDGSLEKVEYLNSLRGGEKAAMKRIWDKAVEEDGFLKTGNLHVFEEESVRNIFNVSDGYLENAKITIKGREYEVSKSKCTCNLPSSGFAIEIPAITQKVSLHTQDEKYGELTLDMIKCLDDKAACLVNKYVSFGTTEQELIQDVKLSDTGVDNLYLNEDPMDKIIRICTEIYRVFIRPVVRFVQRQFRSLERAARPISASIRTNVIQPIQNACTPIFHRVFG</sequence>